<protein>
    <recommendedName>
        <fullName evidence="1">PKD domain-containing protein</fullName>
    </recommendedName>
</protein>
<feature type="domain" description="PKD" evidence="1">
    <location>
        <begin position="178"/>
        <end position="210"/>
    </location>
</feature>
<organism evidence="2 3">
    <name type="scientific">Naasia aerilata</name>
    <dbReference type="NCBI Taxonomy" id="1162966"/>
    <lineage>
        <taxon>Bacteria</taxon>
        <taxon>Bacillati</taxon>
        <taxon>Actinomycetota</taxon>
        <taxon>Actinomycetes</taxon>
        <taxon>Micrococcales</taxon>
        <taxon>Microbacteriaceae</taxon>
        <taxon>Naasia</taxon>
    </lineage>
</organism>
<dbReference type="Gene3D" id="2.60.120.200">
    <property type="match status" value="1"/>
</dbReference>
<evidence type="ECO:0000313" key="3">
    <source>
        <dbReference type="Proteomes" id="UP001321498"/>
    </source>
</evidence>
<evidence type="ECO:0000313" key="2">
    <source>
        <dbReference type="EMBL" id="BDZ46065.1"/>
    </source>
</evidence>
<accession>A0ABM8GCT8</accession>
<dbReference type="InterPro" id="IPR000601">
    <property type="entry name" value="PKD_dom"/>
</dbReference>
<dbReference type="Proteomes" id="UP001321498">
    <property type="component" value="Chromosome"/>
</dbReference>
<name>A0ABM8GCT8_9MICO</name>
<gene>
    <name evidence="2" type="ORF">GCM10025866_19740</name>
</gene>
<dbReference type="EMBL" id="AP027731">
    <property type="protein sequence ID" value="BDZ46065.1"/>
    <property type="molecule type" value="Genomic_DNA"/>
</dbReference>
<dbReference type="InterPro" id="IPR013320">
    <property type="entry name" value="ConA-like_dom_sf"/>
</dbReference>
<keyword evidence="3" id="KW-1185">Reference proteome</keyword>
<dbReference type="CDD" id="cd00146">
    <property type="entry name" value="PKD"/>
    <property type="match status" value="1"/>
</dbReference>
<reference evidence="3" key="1">
    <citation type="journal article" date="2019" name="Int. J. Syst. Evol. Microbiol.">
        <title>The Global Catalogue of Microorganisms (GCM) 10K type strain sequencing project: providing services to taxonomists for standard genome sequencing and annotation.</title>
        <authorList>
            <consortium name="The Broad Institute Genomics Platform"/>
            <consortium name="The Broad Institute Genome Sequencing Center for Infectious Disease"/>
            <person name="Wu L."/>
            <person name="Ma J."/>
        </authorList>
    </citation>
    <scope>NUCLEOTIDE SEQUENCE [LARGE SCALE GENOMIC DNA]</scope>
    <source>
        <strain evidence="3">NBRC 108725</strain>
    </source>
</reference>
<dbReference type="RefSeq" id="WP_286276167.1">
    <property type="nucleotide sequence ID" value="NZ_AP027731.1"/>
</dbReference>
<dbReference type="SUPFAM" id="SSF49299">
    <property type="entry name" value="PKD domain"/>
    <property type="match status" value="1"/>
</dbReference>
<proteinExistence type="predicted"/>
<dbReference type="Pfam" id="PF18911">
    <property type="entry name" value="PKD_4"/>
    <property type="match status" value="1"/>
</dbReference>
<dbReference type="PROSITE" id="PS50093">
    <property type="entry name" value="PKD"/>
    <property type="match status" value="1"/>
</dbReference>
<dbReference type="Gene3D" id="2.60.40.10">
    <property type="entry name" value="Immunoglobulins"/>
    <property type="match status" value="1"/>
</dbReference>
<dbReference type="SUPFAM" id="SSF49899">
    <property type="entry name" value="Concanavalin A-like lectins/glucanases"/>
    <property type="match status" value="1"/>
</dbReference>
<evidence type="ECO:0000259" key="1">
    <source>
        <dbReference type="PROSITE" id="PS50093"/>
    </source>
</evidence>
<sequence length="210" mass="21413">MTAPDTFSLELWFNTTSTAGGKLIGFGNAATGASSTYDRHIWLDNAGKLNFGVYTGASNTITSTSAYNDGQWHHVVATLSSGGMLLYADSVRVGANAGVTTGQGNTGYWRVGGDSTWGGAQYVTAKIDEVAIYGAALSSTQIKRHYASATGVPAATFTSTMSGLAGTFDGTGSVDYDGSIAGWSWNFGDGTAAGTGATVSHTYASPAATP</sequence>
<dbReference type="InterPro" id="IPR013783">
    <property type="entry name" value="Ig-like_fold"/>
</dbReference>
<dbReference type="Pfam" id="PF13385">
    <property type="entry name" value="Laminin_G_3"/>
    <property type="match status" value="1"/>
</dbReference>
<dbReference type="InterPro" id="IPR035986">
    <property type="entry name" value="PKD_dom_sf"/>
</dbReference>